<dbReference type="InterPro" id="IPR051185">
    <property type="entry name" value="ASPM"/>
</dbReference>
<dbReference type="PANTHER" id="PTHR22706">
    <property type="entry name" value="ASSEMBLY FACTOR FOR SPINDLE MICROTUBULES"/>
    <property type="match status" value="1"/>
</dbReference>
<feature type="region of interest" description="Disordered" evidence="5">
    <location>
        <begin position="830"/>
        <end position="921"/>
    </location>
</feature>
<dbReference type="GO" id="GO:0005516">
    <property type="term" value="F:calmodulin binding"/>
    <property type="evidence" value="ECO:0007669"/>
    <property type="project" value="UniProtKB-KW"/>
</dbReference>
<dbReference type="Pfam" id="PF00307">
    <property type="entry name" value="CH"/>
    <property type="match status" value="1"/>
</dbReference>
<evidence type="ECO:0000256" key="2">
    <source>
        <dbReference type="ARBA" id="ARBA00022490"/>
    </source>
</evidence>
<evidence type="ECO:0000313" key="7">
    <source>
        <dbReference type="EMBL" id="KAA0175480.1"/>
    </source>
</evidence>
<keyword evidence="4" id="KW-0112">Calmodulin-binding</keyword>
<accession>A0A5A8EHT7</accession>
<dbReference type="Gene3D" id="1.20.5.190">
    <property type="match status" value="1"/>
</dbReference>
<feature type="region of interest" description="Disordered" evidence="5">
    <location>
        <begin position="1"/>
        <end position="71"/>
    </location>
</feature>
<dbReference type="PROSITE" id="PS50021">
    <property type="entry name" value="CH"/>
    <property type="match status" value="1"/>
</dbReference>
<keyword evidence="2" id="KW-0963">Cytoplasm</keyword>
<feature type="region of interest" description="Disordered" evidence="5">
    <location>
        <begin position="417"/>
        <end position="442"/>
    </location>
</feature>
<dbReference type="SUPFAM" id="SSF47576">
    <property type="entry name" value="Calponin-homology domain, CH-domain"/>
    <property type="match status" value="1"/>
</dbReference>
<name>A0A5A8EHT7_CAFRO</name>
<dbReference type="InterPro" id="IPR000048">
    <property type="entry name" value="IQ_motif_EF-hand-BS"/>
</dbReference>
<dbReference type="EMBL" id="VLTO01000014">
    <property type="protein sequence ID" value="KAA0175480.1"/>
    <property type="molecule type" value="Genomic_DNA"/>
</dbReference>
<evidence type="ECO:0000256" key="4">
    <source>
        <dbReference type="ARBA" id="ARBA00022860"/>
    </source>
</evidence>
<dbReference type="GO" id="GO:0007051">
    <property type="term" value="P:spindle organization"/>
    <property type="evidence" value="ECO:0007669"/>
    <property type="project" value="TreeGrafter"/>
</dbReference>
<feature type="compositionally biased region" description="Basic and acidic residues" evidence="5">
    <location>
        <begin position="14"/>
        <end position="27"/>
    </location>
</feature>
<evidence type="ECO:0000256" key="1">
    <source>
        <dbReference type="ARBA" id="ARBA00004496"/>
    </source>
</evidence>
<proteinExistence type="predicted"/>
<evidence type="ECO:0000313" key="8">
    <source>
        <dbReference type="Proteomes" id="UP000322899"/>
    </source>
</evidence>
<feature type="region of interest" description="Disordered" evidence="5">
    <location>
        <begin position="942"/>
        <end position="998"/>
    </location>
</feature>
<reference evidence="7 8" key="1">
    <citation type="submission" date="2019-07" db="EMBL/GenBank/DDBJ databases">
        <title>Genomes of Cafeteria roenbergensis.</title>
        <authorList>
            <person name="Fischer M.G."/>
            <person name="Hackl T."/>
            <person name="Roman M."/>
        </authorList>
    </citation>
    <scope>NUCLEOTIDE SEQUENCE [LARGE SCALE GENOMIC DNA]</scope>
    <source>
        <strain evidence="7 8">E4-10P</strain>
    </source>
</reference>
<feature type="compositionally biased region" description="Acidic residues" evidence="5">
    <location>
        <begin position="35"/>
        <end position="59"/>
    </location>
</feature>
<dbReference type="PANTHER" id="PTHR22706:SF1">
    <property type="entry name" value="ASSEMBLY FACTOR FOR SPINDLE MICROTUBULES"/>
    <property type="match status" value="1"/>
</dbReference>
<dbReference type="GO" id="GO:0000278">
    <property type="term" value="P:mitotic cell cycle"/>
    <property type="evidence" value="ECO:0007669"/>
    <property type="project" value="TreeGrafter"/>
</dbReference>
<protein>
    <recommendedName>
        <fullName evidence="6">Calponin-homology (CH) domain-containing protein</fullName>
    </recommendedName>
</protein>
<feature type="region of interest" description="Disordered" evidence="5">
    <location>
        <begin position="1303"/>
        <end position="1352"/>
    </location>
</feature>
<comment type="subcellular location">
    <subcellularLocation>
        <location evidence="1">Cytoplasm</location>
    </subcellularLocation>
</comment>
<dbReference type="InterPro" id="IPR001715">
    <property type="entry name" value="CH_dom"/>
</dbReference>
<dbReference type="Proteomes" id="UP000322899">
    <property type="component" value="Unassembled WGS sequence"/>
</dbReference>
<feature type="region of interest" description="Disordered" evidence="5">
    <location>
        <begin position="1248"/>
        <end position="1278"/>
    </location>
</feature>
<feature type="compositionally biased region" description="Low complexity" evidence="5">
    <location>
        <begin position="1"/>
        <end position="13"/>
    </location>
</feature>
<evidence type="ECO:0000256" key="3">
    <source>
        <dbReference type="ARBA" id="ARBA00022737"/>
    </source>
</evidence>
<feature type="compositionally biased region" description="Acidic residues" evidence="5">
    <location>
        <begin position="431"/>
        <end position="441"/>
    </location>
</feature>
<feature type="compositionally biased region" description="Low complexity" evidence="5">
    <location>
        <begin position="1322"/>
        <end position="1335"/>
    </location>
</feature>
<sequence length="1535" mass="161416">MASGAAGAKGAAKGSEEAASREQERLLLESLIGGDGDDDDTDHDDGDDGDDRDDDNDHDGDDRNDGGDVSPAEAVLRERSNAARQRAFGLWCSPVLQQTREVILREVSSGSLAARAERQLHSDLSLQRAVADTLLQYHPSWLRLALETMTGRRVRFTRASLADGGAAALRAFIARHVLGPDSAIEQRFRDTVKGVFDEEHARAQAAAGLARVLTLVHFLDAAHCQDVMRGAASPRLFRTGGECKSTADVVVALGRDLLARESNPLEHVRRLGVSVTVEQKPVDEADVAVRDFATDLRDGVVLCRFLEALAGLRPLSTGRELPRFPAVTAMNRESNIRAFLALLQRVGLRAPAVATHKAIAAGDVPATVALVWAMVSAFGLPCLAPPEAIGAELAELADGWPAARATMERFAARRGGRSWGAADGSAPAQGVDDEAAAEEDAAAARAMDSSELAAAVLAACGADGEALAAEDGAAGGAASDRSLAAGERALAVWVAVAAAAVSGVAPSAPHDDAYAWGRDLSDGAALCAVVRLYRPWMEGVALQGATAAGTSTAPLREGGELGVAGPAARRGAALTEPGRLDGQQRRGLPSGAWAAAVGAERCQMLAACEAASQLGGVPLVLPAASSETPVDARVMAVFAAHLFATLVASDASREHRAARVLQRAVRRVLLLPGRLTLLAAAGRLRGRLAAKTSAESRAASAIARACRSTLAHWRELEAAAVAEAKEAAVWALVRAVRVKRTMMVLEERALVRRIAANGLIAFHRTADRAALARAEEAEAEAEEAARLAQEQAKAEAEEAARLAQEQAEAEEAARLAQEQAEAEAEEAARLAQAKAEAEAEEAARLAQEQAEAEAEEAARLAQEQAKAEEAARLAQEQAKAEEAARLAQEQAKAEAEEAARLAQEQAKAEAEEAARLAQEQAKAEAEEAARLAQAKAKAEAEEAARLAQEQAEAEAEAEEAARLAQEQAKAEAEEAARLAQEQAKAEAEEAARLAQEQAKAEAEEAARLAQAKAEAEAEEAARLAQAKAEAEAEEAARLAQEQAEAEAEEAARLAQEQAKAEAEEAARLAQEQAEAEEAARLAQEQAKAEAEEAARLAQEQAKAEAEEAARLAQEQAKAEAEEAARLAQAKAEAEEAARLAQEQAEAEAEEAARLAQEQAKAEAEEAAAVLRLAVMLQSLWRGYLARVACQVLLAEIVALQAAVRGYQWRQRLRSLHKRMTTLKRRWALRRAVRALRDEDKLEPAHAAACAAAEPASEPEAAASEPCSPAQSASPFQASSPLCTDVSPLVRRAQAAAAAAQAASARCSPDFERSPSVTPLKDSNAAAASAASSPASEFPTLASPAAPVPDSQQRRLVDAVRTADTFGKGQVAASALGAFAEASERNSVLLARAGAVPALLALLRSCGRTEAHASVMLACLDALCSLVGRRDELTTMALVHAKEAPQVIVGTIEMFRDRRAVAARAVRLLSVLVRTADGRSKLARRPELLSRLSKACSACRKAAKRARGSRVEDAQATARELTELAARLQRQLGGRA</sequence>
<dbReference type="GO" id="GO:0000922">
    <property type="term" value="C:spindle pole"/>
    <property type="evidence" value="ECO:0007669"/>
    <property type="project" value="TreeGrafter"/>
</dbReference>
<organism evidence="7 8">
    <name type="scientific">Cafeteria roenbergensis</name>
    <name type="common">Marine flagellate</name>
    <dbReference type="NCBI Taxonomy" id="33653"/>
    <lineage>
        <taxon>Eukaryota</taxon>
        <taxon>Sar</taxon>
        <taxon>Stramenopiles</taxon>
        <taxon>Bigyra</taxon>
        <taxon>Opalozoa</taxon>
        <taxon>Bicosoecida</taxon>
        <taxon>Cafeteriaceae</taxon>
        <taxon>Cafeteria</taxon>
    </lineage>
</organism>
<feature type="domain" description="Calponin-homology (CH)" evidence="6">
    <location>
        <begin position="258"/>
        <end position="379"/>
    </location>
</feature>
<comment type="caution">
    <text evidence="7">The sequence shown here is derived from an EMBL/GenBank/DDBJ whole genome shotgun (WGS) entry which is preliminary data.</text>
</comment>
<evidence type="ECO:0000259" key="6">
    <source>
        <dbReference type="PROSITE" id="PS50021"/>
    </source>
</evidence>
<dbReference type="OrthoDB" id="2148418at2759"/>
<dbReference type="InterPro" id="IPR016024">
    <property type="entry name" value="ARM-type_fold"/>
</dbReference>
<dbReference type="Gene3D" id="1.10.418.10">
    <property type="entry name" value="Calponin-like domain"/>
    <property type="match status" value="1"/>
</dbReference>
<dbReference type="SMART" id="SM00015">
    <property type="entry name" value="IQ"/>
    <property type="match status" value="3"/>
</dbReference>
<dbReference type="SUPFAM" id="SSF48371">
    <property type="entry name" value="ARM repeat"/>
    <property type="match status" value="1"/>
</dbReference>
<dbReference type="InterPro" id="IPR036872">
    <property type="entry name" value="CH_dom_sf"/>
</dbReference>
<dbReference type="SMART" id="SM00033">
    <property type="entry name" value="CH"/>
    <property type="match status" value="1"/>
</dbReference>
<feature type="region of interest" description="Disordered" evidence="5">
    <location>
        <begin position="788"/>
        <end position="808"/>
    </location>
</feature>
<keyword evidence="3" id="KW-0677">Repeat</keyword>
<gene>
    <name evidence="7" type="ORF">FNF27_03180</name>
</gene>
<evidence type="ECO:0000256" key="5">
    <source>
        <dbReference type="SAM" id="MobiDB-lite"/>
    </source>
</evidence>
<dbReference type="PROSITE" id="PS50096">
    <property type="entry name" value="IQ"/>
    <property type="match status" value="2"/>
</dbReference>
<dbReference type="GO" id="GO:0051295">
    <property type="term" value="P:establishment of meiotic spindle localization"/>
    <property type="evidence" value="ECO:0007669"/>
    <property type="project" value="TreeGrafter"/>
</dbReference>
<feature type="region of interest" description="Disordered" evidence="5">
    <location>
        <begin position="1033"/>
        <end position="1117"/>
    </location>
</feature>
<dbReference type="GO" id="GO:0005737">
    <property type="term" value="C:cytoplasm"/>
    <property type="evidence" value="ECO:0007669"/>
    <property type="project" value="UniProtKB-SubCell"/>
</dbReference>